<accession>A0ABQ1MR41</accession>
<evidence type="ECO:0000256" key="6">
    <source>
        <dbReference type="ARBA" id="ARBA00023136"/>
    </source>
</evidence>
<dbReference type="InterPro" id="IPR002142">
    <property type="entry name" value="Peptidase_S49"/>
</dbReference>
<comment type="similarity">
    <text evidence="2">Belongs to the peptidase S49 family.</text>
</comment>
<name>A0ABQ1MR41_9SPHI</name>
<dbReference type="InterPro" id="IPR029045">
    <property type="entry name" value="ClpP/crotonase-like_dom_sf"/>
</dbReference>
<organism evidence="9 10">
    <name type="scientific">Parapedobacter defluvii</name>
    <dbReference type="NCBI Taxonomy" id="2045106"/>
    <lineage>
        <taxon>Bacteria</taxon>
        <taxon>Pseudomonadati</taxon>
        <taxon>Bacteroidota</taxon>
        <taxon>Sphingobacteriia</taxon>
        <taxon>Sphingobacteriales</taxon>
        <taxon>Sphingobacteriaceae</taxon>
        <taxon>Parapedobacter</taxon>
    </lineage>
</organism>
<feature type="domain" description="Peptidase S49" evidence="8">
    <location>
        <begin position="129"/>
        <end position="280"/>
    </location>
</feature>
<comment type="subcellular location">
    <subcellularLocation>
        <location evidence="1">Membrane</location>
    </subcellularLocation>
</comment>
<dbReference type="Proteomes" id="UP000597338">
    <property type="component" value="Unassembled WGS sequence"/>
</dbReference>
<dbReference type="EMBL" id="BMIK01000022">
    <property type="protein sequence ID" value="GGC45147.1"/>
    <property type="molecule type" value="Genomic_DNA"/>
</dbReference>
<dbReference type="NCBIfam" id="TIGR00705">
    <property type="entry name" value="SppA_67K"/>
    <property type="match status" value="1"/>
</dbReference>
<dbReference type="Gene3D" id="3.90.226.10">
    <property type="entry name" value="2-enoyl-CoA Hydratase, Chain A, domain 1"/>
    <property type="match status" value="4"/>
</dbReference>
<keyword evidence="6 7" id="KW-0472">Membrane</keyword>
<evidence type="ECO:0000259" key="8">
    <source>
        <dbReference type="Pfam" id="PF01343"/>
    </source>
</evidence>
<dbReference type="NCBIfam" id="TIGR00706">
    <property type="entry name" value="SppA_dom"/>
    <property type="match status" value="1"/>
</dbReference>
<dbReference type="CDD" id="cd07018">
    <property type="entry name" value="S49_SppA_67K_type"/>
    <property type="match status" value="1"/>
</dbReference>
<keyword evidence="3" id="KW-0645">Protease</keyword>
<evidence type="ECO:0000256" key="5">
    <source>
        <dbReference type="ARBA" id="ARBA00022825"/>
    </source>
</evidence>
<evidence type="ECO:0000256" key="2">
    <source>
        <dbReference type="ARBA" id="ARBA00008683"/>
    </source>
</evidence>
<evidence type="ECO:0000256" key="3">
    <source>
        <dbReference type="ARBA" id="ARBA00022670"/>
    </source>
</evidence>
<reference evidence="10" key="1">
    <citation type="journal article" date="2019" name="Int. J. Syst. Evol. Microbiol.">
        <title>The Global Catalogue of Microorganisms (GCM) 10K type strain sequencing project: providing services to taxonomists for standard genome sequencing and annotation.</title>
        <authorList>
            <consortium name="The Broad Institute Genomics Platform"/>
            <consortium name="The Broad Institute Genome Sequencing Center for Infectious Disease"/>
            <person name="Wu L."/>
            <person name="Ma J."/>
        </authorList>
    </citation>
    <scope>NUCLEOTIDE SEQUENCE [LARGE SCALE GENOMIC DNA]</scope>
    <source>
        <strain evidence="10">CGMCC 1.15342</strain>
    </source>
</reference>
<keyword evidence="10" id="KW-1185">Reference proteome</keyword>
<evidence type="ECO:0000256" key="1">
    <source>
        <dbReference type="ARBA" id="ARBA00004370"/>
    </source>
</evidence>
<evidence type="ECO:0000313" key="9">
    <source>
        <dbReference type="EMBL" id="GGC45147.1"/>
    </source>
</evidence>
<protein>
    <submittedName>
        <fullName evidence="9">Signal peptide peptidase SppA</fullName>
    </submittedName>
</protein>
<dbReference type="SUPFAM" id="SSF52096">
    <property type="entry name" value="ClpP/crotonase"/>
    <property type="match status" value="2"/>
</dbReference>
<dbReference type="InterPro" id="IPR004635">
    <property type="entry name" value="Pept_S49_SppA"/>
</dbReference>
<keyword evidence="7" id="KW-1133">Transmembrane helix</keyword>
<sequence length="592" mass="64858">MFMKSFFKYVLATVTGIVISFILLVVVGLIIIGGMISSMTADKAATVADNSLLHIDLRHQITERTIPDPFEELDVPGFTTTKSFGLNDILKGIEGAKDDDRIKGIYLDLSAVSASFATLQEIRDALLDFKSSGKFIVAYSEGYTQRAYYLASTANKIYVNPEGTVDFRGLASQTPFIKGTLDKLGIEMQVVKVGTFKSAVEPFILDRMSDANREQVTSFLGSIYNHFIDQVGASRHLTADSLRTIADGFLVKTADDAVTYGLADGKRYKDELLAELKDSLAIDQDKDLNAVALTKYKPSVPSNRASVRDRIAVVYAVGEIGPGEGGDDMIGSERISRELRKVRRDDKVKGVVFRINSPGGSALASDVIWREVDLLRKEKPVIVSMGDVAASGGYYIAAAADSIFAQPNTITGSIGVFGVIPNMQGLMNDKLGITFDEVKTGKYADFLSNVDRPLTADERNILQMEVNRIYDTFIQRVADGRHLSKGQVDSIGQGRVWSGEQALANGLVDRLGSLDDAIAAAARKAGLEDYRLVTYPAIKNPLESLLGGSTDRISVWFAKRELGEQYAYYEQVKNTLRQRGIQARLPYAFDIH</sequence>
<evidence type="ECO:0000256" key="7">
    <source>
        <dbReference type="SAM" id="Phobius"/>
    </source>
</evidence>
<feature type="domain" description="Peptidase S49" evidence="8">
    <location>
        <begin position="375"/>
        <end position="527"/>
    </location>
</feature>
<dbReference type="InterPro" id="IPR047272">
    <property type="entry name" value="S49_SppA_C"/>
</dbReference>
<keyword evidence="7" id="KW-0812">Transmembrane</keyword>
<gene>
    <name evidence="9" type="ORF">GCM10011386_41810</name>
</gene>
<dbReference type="InterPro" id="IPR047217">
    <property type="entry name" value="S49_SppA_67K_type_N"/>
</dbReference>
<dbReference type="PANTHER" id="PTHR33209">
    <property type="entry name" value="PROTEASE 4"/>
    <property type="match status" value="1"/>
</dbReference>
<comment type="caution">
    <text evidence="9">The sequence shown here is derived from an EMBL/GenBank/DDBJ whole genome shotgun (WGS) entry which is preliminary data.</text>
</comment>
<keyword evidence="4" id="KW-0378">Hydrolase</keyword>
<keyword evidence="5" id="KW-0720">Serine protease</keyword>
<dbReference type="InterPro" id="IPR004634">
    <property type="entry name" value="Pept_S49_pIV"/>
</dbReference>
<dbReference type="CDD" id="cd07023">
    <property type="entry name" value="S49_Sppa_N_C"/>
    <property type="match status" value="1"/>
</dbReference>
<dbReference type="PIRSF" id="PIRSF001217">
    <property type="entry name" value="Protease_4_SppA"/>
    <property type="match status" value="1"/>
</dbReference>
<proteinExistence type="inferred from homology"/>
<dbReference type="Pfam" id="PF01343">
    <property type="entry name" value="Peptidase_S49"/>
    <property type="match status" value="2"/>
</dbReference>
<dbReference type="PANTHER" id="PTHR33209:SF1">
    <property type="entry name" value="PEPTIDASE S49 DOMAIN-CONTAINING PROTEIN"/>
    <property type="match status" value="1"/>
</dbReference>
<evidence type="ECO:0000313" key="10">
    <source>
        <dbReference type="Proteomes" id="UP000597338"/>
    </source>
</evidence>
<feature type="transmembrane region" description="Helical" evidence="7">
    <location>
        <begin position="9"/>
        <end position="36"/>
    </location>
</feature>
<evidence type="ECO:0000256" key="4">
    <source>
        <dbReference type="ARBA" id="ARBA00022801"/>
    </source>
</evidence>